<evidence type="ECO:0000313" key="5">
    <source>
        <dbReference type="Proteomes" id="UP000214673"/>
    </source>
</evidence>
<reference evidence="3 5" key="2">
    <citation type="submission" date="2016-11" db="EMBL/GenBank/DDBJ databases">
        <title>Comparison of Traditional DNA-DNA Hybridization with In Silico Genomic Analysis.</title>
        <authorList>
            <person name="Nicholson A.C."/>
            <person name="Sammons S."/>
            <person name="Humrighouse B.W."/>
            <person name="Graziano J."/>
            <person name="Lasker B."/>
            <person name="Whitney A.M."/>
            <person name="Mcquiston J.R."/>
        </authorList>
    </citation>
    <scope>NUCLEOTIDE SEQUENCE [LARGE SCALE GENOMIC DNA]</scope>
    <source>
        <strain evidence="2 5">H1892</strain>
        <strain evidence="3">H2381</strain>
    </source>
</reference>
<dbReference type="RefSeq" id="WP_088233752.1">
    <property type="nucleotide sequence ID" value="NZ_CALUEG010000011.1"/>
</dbReference>
<accession>A0A225D947</accession>
<name>A0A225D947_9RHOB</name>
<dbReference type="Gene3D" id="3.30.1540.10">
    <property type="entry name" value="formyl-coa transferase, domain 3"/>
    <property type="match status" value="1"/>
</dbReference>
<dbReference type="InterPro" id="IPR003673">
    <property type="entry name" value="CoA-Trfase_fam_III"/>
</dbReference>
<dbReference type="SUPFAM" id="SSF89796">
    <property type="entry name" value="CoA-transferase family III (CaiB/BaiF)"/>
    <property type="match status" value="1"/>
</dbReference>
<proteinExistence type="predicted"/>
<dbReference type="InterPro" id="IPR044855">
    <property type="entry name" value="CoA-Trfase_III_dom3_sf"/>
</dbReference>
<evidence type="ECO:0000313" key="2">
    <source>
        <dbReference type="EMBL" id="OWJ77374.1"/>
    </source>
</evidence>
<dbReference type="EMBL" id="NIPV01000019">
    <property type="protein sequence ID" value="OWJ77374.1"/>
    <property type="molecule type" value="Genomic_DNA"/>
</dbReference>
<dbReference type="InterPro" id="IPR023606">
    <property type="entry name" value="CoA-Trfase_III_dom_1_sf"/>
</dbReference>
<dbReference type="EMBL" id="NIPX01000022">
    <property type="protein sequence ID" value="OWJ83231.1"/>
    <property type="molecule type" value="Genomic_DNA"/>
</dbReference>
<dbReference type="OrthoDB" id="9806585at2"/>
<dbReference type="Proteomes" id="UP000214673">
    <property type="component" value="Unassembled WGS sequence"/>
</dbReference>
<sequence>MGPLNGIRIVDMTSVLMGPYATQMLGDFGADVVKVEAPDGDLVRKIGPARHAGMGPLFLHANRSKRSITLDLKVQEGREALLRLCADADVLVYNVRPKAMERLGLSYEEVAAVNSRIVYAGMFGYAQNGPYAARPAYDDLIQGAATIPYLFSRVNEGHPRYVPTAMADRIVGLVAANAILASLIERDRSGTGQRVDVPMFETMVSFVLSDHMGGLTYAPPLDKGGYARQLSADRRPYQTQDGYICALIYNDGHWRRFFAAIGQPEIPEVDPRFRDFVSRMAHIDEVYGELSRLFLTRTTAEWMELLEEADVPAMPMYDFEGVLNDPHLAATGFFQMVDHPSEGKIRQMAVPAKWSRTPALPERLAPRQGENTVEILREAGMTTAEIDAMARAGAFGAAPAPTARRA</sequence>
<dbReference type="InterPro" id="IPR050483">
    <property type="entry name" value="CoA-transferase_III_domain"/>
</dbReference>
<evidence type="ECO:0000313" key="4">
    <source>
        <dbReference type="Proteomes" id="UP000196640"/>
    </source>
</evidence>
<protein>
    <submittedName>
        <fullName evidence="3">CoA transferase</fullName>
    </submittedName>
</protein>
<comment type="caution">
    <text evidence="3">The sequence shown here is derived from an EMBL/GenBank/DDBJ whole genome shotgun (WGS) entry which is preliminary data.</text>
</comment>
<evidence type="ECO:0000313" key="3">
    <source>
        <dbReference type="EMBL" id="OWJ83231.1"/>
    </source>
</evidence>
<dbReference type="PANTHER" id="PTHR48207:SF4">
    <property type="entry name" value="BLL6097 PROTEIN"/>
    <property type="match status" value="1"/>
</dbReference>
<dbReference type="PANTHER" id="PTHR48207">
    <property type="entry name" value="SUCCINATE--HYDROXYMETHYLGLUTARATE COA-TRANSFERASE"/>
    <property type="match status" value="1"/>
</dbReference>
<gene>
    <name evidence="3" type="ORF">CDV52_11685</name>
    <name evidence="2" type="ORF">CDV53_06455</name>
</gene>
<dbReference type="GO" id="GO:0008410">
    <property type="term" value="F:CoA-transferase activity"/>
    <property type="evidence" value="ECO:0007669"/>
    <property type="project" value="TreeGrafter"/>
</dbReference>
<organism evidence="3 4">
    <name type="scientific">Haematobacter missouriensis</name>
    <dbReference type="NCBI Taxonomy" id="366616"/>
    <lineage>
        <taxon>Bacteria</taxon>
        <taxon>Pseudomonadati</taxon>
        <taxon>Pseudomonadota</taxon>
        <taxon>Alphaproteobacteria</taxon>
        <taxon>Rhodobacterales</taxon>
        <taxon>Paracoccaceae</taxon>
        <taxon>Haematobacter</taxon>
    </lineage>
</organism>
<dbReference type="Gene3D" id="3.40.50.10540">
    <property type="entry name" value="Crotonobetainyl-coa:carnitine coa-transferase, domain 1"/>
    <property type="match status" value="1"/>
</dbReference>
<dbReference type="AlphaFoldDB" id="A0A225D947"/>
<keyword evidence="5" id="KW-1185">Reference proteome</keyword>
<reference evidence="4" key="1">
    <citation type="submission" date="2016-11" db="EMBL/GenBank/DDBJ databases">
        <title>Comparison of Traditional DNA-DNA Hybridization with In Silico Genomic Analysis.</title>
        <authorList>
            <person name="Nicholson A.C."/>
            <person name="Humrighouse B.W."/>
            <person name="Graziano J."/>
            <person name="Lasker B."/>
            <person name="Whitney A.M."/>
            <person name="Mcquiston J.R."/>
            <person name="Bell M."/>
        </authorList>
    </citation>
    <scope>NUCLEOTIDE SEQUENCE [LARGE SCALE GENOMIC DNA]</scope>
    <source>
        <strain evidence="4">H2381</strain>
    </source>
</reference>
<dbReference type="Proteomes" id="UP000196640">
    <property type="component" value="Unassembled WGS sequence"/>
</dbReference>
<dbReference type="Pfam" id="PF02515">
    <property type="entry name" value="CoA_transf_3"/>
    <property type="match status" value="1"/>
</dbReference>
<evidence type="ECO:0000256" key="1">
    <source>
        <dbReference type="ARBA" id="ARBA00022679"/>
    </source>
</evidence>
<keyword evidence="1 3" id="KW-0808">Transferase</keyword>